<feature type="compositionally biased region" description="Low complexity" evidence="3">
    <location>
        <begin position="86"/>
        <end position="97"/>
    </location>
</feature>
<keyword evidence="4" id="KW-0812">Transmembrane</keyword>
<keyword evidence="4" id="KW-0472">Membrane</keyword>
<feature type="domain" description="Putative zinc-finger" evidence="5">
    <location>
        <begin position="21"/>
        <end position="46"/>
    </location>
</feature>
<evidence type="ECO:0000256" key="1">
    <source>
        <dbReference type="ARBA" id="ARBA00023015"/>
    </source>
</evidence>
<name>A0A7W7GUD7_9ACTN</name>
<dbReference type="InterPro" id="IPR041916">
    <property type="entry name" value="Anti_sigma_zinc_sf"/>
</dbReference>
<keyword evidence="4" id="KW-1133">Transmembrane helix</keyword>
<evidence type="ECO:0000256" key="4">
    <source>
        <dbReference type="SAM" id="Phobius"/>
    </source>
</evidence>
<protein>
    <recommendedName>
        <fullName evidence="5">Putative zinc-finger domain-containing protein</fullName>
    </recommendedName>
</protein>
<proteinExistence type="predicted"/>
<evidence type="ECO:0000313" key="6">
    <source>
        <dbReference type="EMBL" id="MBB4738471.1"/>
    </source>
</evidence>
<organism evidence="6 7">
    <name type="scientific">Actinoplanes octamycinicus</name>
    <dbReference type="NCBI Taxonomy" id="135948"/>
    <lineage>
        <taxon>Bacteria</taxon>
        <taxon>Bacillati</taxon>
        <taxon>Actinomycetota</taxon>
        <taxon>Actinomycetes</taxon>
        <taxon>Micromonosporales</taxon>
        <taxon>Micromonosporaceae</taxon>
        <taxon>Actinoplanes</taxon>
    </lineage>
</organism>
<feature type="region of interest" description="Disordered" evidence="3">
    <location>
        <begin position="78"/>
        <end position="97"/>
    </location>
</feature>
<accession>A0A7W7GUD7</accession>
<dbReference type="InterPro" id="IPR027383">
    <property type="entry name" value="Znf_put"/>
</dbReference>
<evidence type="ECO:0000256" key="3">
    <source>
        <dbReference type="SAM" id="MobiDB-lite"/>
    </source>
</evidence>
<reference evidence="6 7" key="1">
    <citation type="submission" date="2020-08" db="EMBL/GenBank/DDBJ databases">
        <title>Sequencing the genomes of 1000 actinobacteria strains.</title>
        <authorList>
            <person name="Klenk H.-P."/>
        </authorList>
    </citation>
    <scope>NUCLEOTIDE SEQUENCE [LARGE SCALE GENOMIC DNA]</scope>
    <source>
        <strain evidence="6 7">DSM 45809</strain>
    </source>
</reference>
<keyword evidence="2" id="KW-0804">Transcription</keyword>
<keyword evidence="1" id="KW-0805">Transcription regulation</keyword>
<evidence type="ECO:0000313" key="7">
    <source>
        <dbReference type="Proteomes" id="UP000546162"/>
    </source>
</evidence>
<feature type="transmembrane region" description="Helical" evidence="4">
    <location>
        <begin position="106"/>
        <end position="128"/>
    </location>
</feature>
<dbReference type="AlphaFoldDB" id="A0A7W7GUD7"/>
<dbReference type="EMBL" id="JACHNB010000001">
    <property type="protein sequence ID" value="MBB4738471.1"/>
    <property type="molecule type" value="Genomic_DNA"/>
</dbReference>
<dbReference type="RefSeq" id="WP_239177120.1">
    <property type="nucleotide sequence ID" value="NZ_BAABFG010000005.1"/>
</dbReference>
<dbReference type="Gene3D" id="1.10.10.1320">
    <property type="entry name" value="Anti-sigma factor, zinc-finger domain"/>
    <property type="match status" value="1"/>
</dbReference>
<keyword evidence="7" id="KW-1185">Reference proteome</keyword>
<comment type="caution">
    <text evidence="6">The sequence shown here is derived from an EMBL/GenBank/DDBJ whole genome shotgun (WGS) entry which is preliminary data.</text>
</comment>
<dbReference type="Proteomes" id="UP000546162">
    <property type="component" value="Unassembled WGS sequence"/>
</dbReference>
<evidence type="ECO:0000256" key="2">
    <source>
        <dbReference type="ARBA" id="ARBA00023163"/>
    </source>
</evidence>
<dbReference type="Pfam" id="PF13490">
    <property type="entry name" value="zf-HC2"/>
    <property type="match status" value="1"/>
</dbReference>
<sequence length="240" mass="25911">MTECRLEAETMRCEDGHDDAAYVLGALSPAERAAYEHHLASCSFCREAVADLSRVPDMLDRLDADEFVRLLDPSLAGPEPARNYQPAASSPASSASPSARTFSVRALSTVAALVLIVLLGGGAGWWLMNRPEPGSAATGPAMAMSAVDAQSPISANIRLTGTSGGTKVEMVCRYAETEKPYTFRLIAYGPDDQSEQLGSWMAHPGAEFRMPASTHFPVESLDRLDLVRFDGKVMLTYRPR</sequence>
<evidence type="ECO:0000259" key="5">
    <source>
        <dbReference type="Pfam" id="PF13490"/>
    </source>
</evidence>
<gene>
    <name evidence="6" type="ORF">BJY16_001930</name>
</gene>